<organism evidence="1 2">
    <name type="scientific">Tieghemostelium lacteum</name>
    <name type="common">Slime mold</name>
    <name type="synonym">Dictyostelium lacteum</name>
    <dbReference type="NCBI Taxonomy" id="361077"/>
    <lineage>
        <taxon>Eukaryota</taxon>
        <taxon>Amoebozoa</taxon>
        <taxon>Evosea</taxon>
        <taxon>Eumycetozoa</taxon>
        <taxon>Dictyostelia</taxon>
        <taxon>Dictyosteliales</taxon>
        <taxon>Raperosteliaceae</taxon>
        <taxon>Tieghemostelium</taxon>
    </lineage>
</organism>
<protein>
    <submittedName>
        <fullName evidence="1">Uncharacterized protein</fullName>
    </submittedName>
</protein>
<proteinExistence type="predicted"/>
<dbReference type="EMBL" id="LODT01000006">
    <property type="protein sequence ID" value="KYR01738.1"/>
    <property type="molecule type" value="Genomic_DNA"/>
</dbReference>
<dbReference type="AlphaFoldDB" id="A0A152A689"/>
<name>A0A152A689_TIELA</name>
<keyword evidence="2" id="KW-1185">Reference proteome</keyword>
<gene>
    <name evidence="1" type="ORF">DLAC_01748</name>
</gene>
<dbReference type="Proteomes" id="UP000076078">
    <property type="component" value="Unassembled WGS sequence"/>
</dbReference>
<accession>A0A152A689</accession>
<dbReference type="InParanoid" id="A0A152A689"/>
<reference evidence="1 2" key="1">
    <citation type="submission" date="2015-12" db="EMBL/GenBank/DDBJ databases">
        <title>Dictyostelia acquired genes for synthesis and detection of signals that induce cell-type specialization by lateral gene transfer from prokaryotes.</title>
        <authorList>
            <person name="Gloeckner G."/>
            <person name="Schaap P."/>
        </authorList>
    </citation>
    <scope>NUCLEOTIDE SEQUENCE [LARGE SCALE GENOMIC DNA]</scope>
    <source>
        <strain evidence="1 2">TK</strain>
    </source>
</reference>
<evidence type="ECO:0000313" key="1">
    <source>
        <dbReference type="EMBL" id="KYR01738.1"/>
    </source>
</evidence>
<evidence type="ECO:0000313" key="2">
    <source>
        <dbReference type="Proteomes" id="UP000076078"/>
    </source>
</evidence>
<sequence>MNLLSFSQETLNFIYKIFPHIDPTGSKTIATLFKNIKHVHLFIGEFILWVEDESNPVEENLYYCQDIASQLCHWDVMLFIQKFRHWVIQYQYNSNSIKSDENDSVSRPELLLRLVSSQGINGVGYFYHNGFIQKILESNCEKAISNILISMKLRNIFTMPQSREPKLGPLIYNDSILPMKPFLKVINIYKDNREKVELVYYILLDMISNSKSLLSHHSIAVILSIISMEPLENEKIMSLILIVKYLVFVVFDKLSDSELQLLKDYYLLALPVLVKYSENPNPEHNAMATGMLSKYQAPIAYPYFADKDRVALCDLSLLKKHFGTDVVDKLLMEYFNQWSKTKKKTTNHLIYAVYALNRVSIDSQILVDNLLEIYKTLTSLLKIENVHQIQTTATSLSTLIKKYGKLTDKETASIIDILLKIGKLFQTKLYVIGNIYGLLETLFISNRIASSKKFEKIFEIFFKEYTRLPNLNRILVTMDDQFRLIADKFQNNLLGVQHLSFQIPYNHCMDLCETVAKYYSDSHKLDQWLTIMHQSRHYGYSDGQLTILHSVYKLIKTRTSYHQWFIDLIIYSLKSEVDLSKETSFATFITESSDLLDYFIKGLSKVLLTRFAKENIPWLSDIFRNKQQLNSDRNFREFIRENIPPRHFNVFSFNTLGNILSLLHSLRDLLYFGDETKILADIAIFGLEYINLENMVYLCNLSDYFIEQCLNIPINSPQKESEKSGFIQKTPPVCTNIYPQPILDLFTSFCQRKPSFKGKLDLLISNITPNKETSQSEVVGSSEPINNVKLPDIIILYILEIICENRYYSKVKEFVEYALVSQLQFNQVRKCFVNFPMVIHADLNSYFSVGPYSLISNGLHTITYSKLHHYSDGLHFIYTATGLIIDNVFTAIIDKPLPNLEILTVDTQYIQARLIEITLDTVRYFIKHCCCNLQKVFLNLRLDASDAKKIGSVKKLINSILEFNGPTLKNMVIYCPSYYQPHVIEKDIYVKHQSKYPNFQFQIYTGKY</sequence>
<comment type="caution">
    <text evidence="1">The sequence shown here is derived from an EMBL/GenBank/DDBJ whole genome shotgun (WGS) entry which is preliminary data.</text>
</comment>